<evidence type="ECO:0000256" key="1">
    <source>
        <dbReference type="ARBA" id="ARBA00005417"/>
    </source>
</evidence>
<evidence type="ECO:0000256" key="4">
    <source>
        <dbReference type="ARBA" id="ARBA00022741"/>
    </source>
</evidence>
<evidence type="ECO:0000313" key="7">
    <source>
        <dbReference type="EMBL" id="GEP29932.1"/>
    </source>
</evidence>
<dbReference type="RefSeq" id="WP_147071523.1">
    <property type="nucleotide sequence ID" value="NZ_AP021884.1"/>
</dbReference>
<evidence type="ECO:0000256" key="5">
    <source>
        <dbReference type="ARBA" id="ARBA00022840"/>
    </source>
</evidence>
<evidence type="ECO:0000256" key="3">
    <source>
        <dbReference type="ARBA" id="ARBA00022475"/>
    </source>
</evidence>
<keyword evidence="2" id="KW-0813">Transport</keyword>
<dbReference type="PANTHER" id="PTHR42788:SF13">
    <property type="entry name" value="ALIPHATIC SULFONATES IMPORT ATP-BINDING PROTEIN SSUB"/>
    <property type="match status" value="1"/>
</dbReference>
<organism evidence="7 8">
    <name type="scientific">Sulfuriferula plumbiphila</name>
    <dbReference type="NCBI Taxonomy" id="171865"/>
    <lineage>
        <taxon>Bacteria</taxon>
        <taxon>Pseudomonadati</taxon>
        <taxon>Pseudomonadota</taxon>
        <taxon>Betaproteobacteria</taxon>
        <taxon>Nitrosomonadales</taxon>
        <taxon>Sulfuricellaceae</taxon>
        <taxon>Sulfuriferula</taxon>
    </lineage>
</organism>
<reference evidence="7 8" key="1">
    <citation type="submission" date="2019-07" db="EMBL/GenBank/DDBJ databases">
        <title>Whole genome shotgun sequence of Thiobacillus plumbophilus NBRC 107929.</title>
        <authorList>
            <person name="Hosoyama A."/>
            <person name="Uohara A."/>
            <person name="Ohji S."/>
            <person name="Ichikawa N."/>
        </authorList>
    </citation>
    <scope>NUCLEOTIDE SEQUENCE [LARGE SCALE GENOMIC DNA]</scope>
    <source>
        <strain evidence="7 8">NBRC 107929</strain>
    </source>
</reference>
<keyword evidence="3" id="KW-1003">Cell membrane</keyword>
<dbReference type="PANTHER" id="PTHR42788">
    <property type="entry name" value="TAURINE IMPORT ATP-BINDING PROTEIN-RELATED"/>
    <property type="match status" value="1"/>
</dbReference>
<dbReference type="AlphaFoldDB" id="A0A512L649"/>
<name>A0A512L649_9PROT</name>
<accession>A0A512L649</accession>
<evidence type="ECO:0000313" key="8">
    <source>
        <dbReference type="Proteomes" id="UP000321337"/>
    </source>
</evidence>
<sequence>MTNISHDLSDSSASLRPQVSAGEITVSNVSKSYGAGLFTKEVVKDCSFTIERNKLTVMIGPSGCGKSTLIRLLAGFEKPTTGSIKINGKPITGPDRDRLVVFQESALFPWMTTYDNIMYGPRARGEDTQQARDLAKFLLEKVGLTAFRNKYPPQLSGGMQRRAELARAMINDPEVMILDEPFRGLDCMSKELMWEYYAGLYEESRRTNFFVTTDIDEAIFLADRLLIMTNIPGQVRATIEVDLPRPRRLAFVFDSKRANEVKTEALSLLHEEAMKSFAGGSKAATDFVEAYSRRADKTGPGS</sequence>
<evidence type="ECO:0000259" key="6">
    <source>
        <dbReference type="PROSITE" id="PS50893"/>
    </source>
</evidence>
<dbReference type="InterPro" id="IPR027417">
    <property type="entry name" value="P-loop_NTPase"/>
</dbReference>
<comment type="similarity">
    <text evidence="1">Belongs to the ABC transporter superfamily.</text>
</comment>
<dbReference type="InterPro" id="IPR003439">
    <property type="entry name" value="ABC_transporter-like_ATP-bd"/>
</dbReference>
<dbReference type="PROSITE" id="PS50893">
    <property type="entry name" value="ABC_TRANSPORTER_2"/>
    <property type="match status" value="1"/>
</dbReference>
<dbReference type="InterPro" id="IPR003593">
    <property type="entry name" value="AAA+_ATPase"/>
</dbReference>
<comment type="caution">
    <text evidence="7">The sequence shown here is derived from an EMBL/GenBank/DDBJ whole genome shotgun (WGS) entry which is preliminary data.</text>
</comment>
<evidence type="ECO:0000256" key="2">
    <source>
        <dbReference type="ARBA" id="ARBA00022448"/>
    </source>
</evidence>
<gene>
    <name evidence="7" type="ORF">TPL01_10700</name>
</gene>
<dbReference type="CDD" id="cd03293">
    <property type="entry name" value="ABC_NrtD_SsuB_transporters"/>
    <property type="match status" value="1"/>
</dbReference>
<keyword evidence="5 7" id="KW-0067">ATP-binding</keyword>
<proteinExistence type="inferred from homology"/>
<dbReference type="InterPro" id="IPR050166">
    <property type="entry name" value="ABC_transporter_ATP-bind"/>
</dbReference>
<dbReference type="GO" id="GO:0016887">
    <property type="term" value="F:ATP hydrolysis activity"/>
    <property type="evidence" value="ECO:0007669"/>
    <property type="project" value="InterPro"/>
</dbReference>
<dbReference type="EMBL" id="BKAD01000009">
    <property type="protein sequence ID" value="GEP29932.1"/>
    <property type="molecule type" value="Genomic_DNA"/>
</dbReference>
<protein>
    <submittedName>
        <fullName evidence="7">Nitrate ABC transporter ATP-binding protein</fullName>
    </submittedName>
</protein>
<dbReference type="Gene3D" id="3.40.50.300">
    <property type="entry name" value="P-loop containing nucleotide triphosphate hydrolases"/>
    <property type="match status" value="1"/>
</dbReference>
<dbReference type="Proteomes" id="UP000321337">
    <property type="component" value="Unassembled WGS sequence"/>
</dbReference>
<dbReference type="InterPro" id="IPR017871">
    <property type="entry name" value="ABC_transporter-like_CS"/>
</dbReference>
<dbReference type="GO" id="GO:0005524">
    <property type="term" value="F:ATP binding"/>
    <property type="evidence" value="ECO:0007669"/>
    <property type="project" value="UniProtKB-KW"/>
</dbReference>
<dbReference type="SMART" id="SM00382">
    <property type="entry name" value="AAA"/>
    <property type="match status" value="1"/>
</dbReference>
<feature type="domain" description="ABC transporter" evidence="6">
    <location>
        <begin position="24"/>
        <end position="255"/>
    </location>
</feature>
<keyword evidence="3" id="KW-0472">Membrane</keyword>
<dbReference type="Pfam" id="PF00005">
    <property type="entry name" value="ABC_tran"/>
    <property type="match status" value="1"/>
</dbReference>
<dbReference type="PROSITE" id="PS00211">
    <property type="entry name" value="ABC_TRANSPORTER_1"/>
    <property type="match status" value="1"/>
</dbReference>
<dbReference type="SUPFAM" id="SSF52540">
    <property type="entry name" value="P-loop containing nucleoside triphosphate hydrolases"/>
    <property type="match status" value="1"/>
</dbReference>
<keyword evidence="4" id="KW-0547">Nucleotide-binding</keyword>
<keyword evidence="8" id="KW-1185">Reference proteome</keyword>
<dbReference type="OrthoDB" id="9783039at2"/>